<keyword evidence="2" id="KW-1185">Reference proteome</keyword>
<comment type="caution">
    <text evidence="1">The sequence shown here is derived from an EMBL/GenBank/DDBJ whole genome shotgun (WGS) entry which is preliminary data.</text>
</comment>
<evidence type="ECO:0000313" key="1">
    <source>
        <dbReference type="EMBL" id="CAG8453081.1"/>
    </source>
</evidence>
<proteinExistence type="predicted"/>
<dbReference type="Proteomes" id="UP000789860">
    <property type="component" value="Unassembled WGS sequence"/>
</dbReference>
<dbReference type="EMBL" id="CAJVPM010000844">
    <property type="protein sequence ID" value="CAG8453081.1"/>
    <property type="molecule type" value="Genomic_DNA"/>
</dbReference>
<reference evidence="1" key="1">
    <citation type="submission" date="2021-06" db="EMBL/GenBank/DDBJ databases">
        <authorList>
            <person name="Kallberg Y."/>
            <person name="Tangrot J."/>
            <person name="Rosling A."/>
        </authorList>
    </citation>
    <scope>NUCLEOTIDE SEQUENCE</scope>
    <source>
        <strain evidence="1">AU212A</strain>
    </source>
</reference>
<gene>
    <name evidence="1" type="ORF">SCALOS_LOCUS1275</name>
</gene>
<evidence type="ECO:0000313" key="2">
    <source>
        <dbReference type="Proteomes" id="UP000789860"/>
    </source>
</evidence>
<organism evidence="1 2">
    <name type="scientific">Scutellospora calospora</name>
    <dbReference type="NCBI Taxonomy" id="85575"/>
    <lineage>
        <taxon>Eukaryota</taxon>
        <taxon>Fungi</taxon>
        <taxon>Fungi incertae sedis</taxon>
        <taxon>Mucoromycota</taxon>
        <taxon>Glomeromycotina</taxon>
        <taxon>Glomeromycetes</taxon>
        <taxon>Diversisporales</taxon>
        <taxon>Gigasporaceae</taxon>
        <taxon>Scutellospora</taxon>
    </lineage>
</organism>
<sequence>MNSIYNDLKQKELLLKNEELLLTKISTSQISIFNASKEFKNSFIFYFKNEEHSIHRVENTDKAIHYDKSYGPSFGKTDLSFYSTPDFPKPRWKCKKKCYEELKLDELNLDRYKTVNVEDYEDHNPYPQKGYRIIALKVPGVKP</sequence>
<name>A0ACA9K5D1_9GLOM</name>
<protein>
    <submittedName>
        <fullName evidence="1">4484_t:CDS:1</fullName>
    </submittedName>
</protein>
<accession>A0ACA9K5D1</accession>